<keyword evidence="1" id="KW-0808">Transferase</keyword>
<keyword evidence="1" id="KW-0328">Glycosyltransferase</keyword>
<keyword evidence="2" id="KW-1185">Reference proteome</keyword>
<evidence type="ECO:0000313" key="2">
    <source>
        <dbReference type="Proteomes" id="UP001631969"/>
    </source>
</evidence>
<sequence>MSTIVPLKIAVVAFELPRVNQKTGGVSHFNHRLCSALSEMGHDVTAFTSQPTIPGVDYKTIIVEGAGEEEKGRFYRYYVAPLKSRKLDFRPYDLVLSSGDDWAMKRSGAKWLRIMHGSALREMQHNKRLVRKVNLSFLYLLELFSSLRSDATLFNSADTRKLYPTRSSDKIVHLPVDRRIFHPGPKEEAPTILFVGGLDSRKRGRWLLELFNTVIKPQVPEAQLWMVSDKGPDAEGVTYYKNLGIEELAGLYRRAHVFSMPSTYEGFGIPYLEAMASGTLVVTTPNPGANEILQHGRFGSIVQDHQLADSLTGALLNPQAHRDMVEAALEWADDHSWPAIIRQYLAYV</sequence>
<name>A0ACC7P410_9BACL</name>
<organism evidence="1 2">
    <name type="scientific">Paenibacillus mesotrionivorans</name>
    <dbReference type="NCBI Taxonomy" id="3160968"/>
    <lineage>
        <taxon>Bacteria</taxon>
        <taxon>Bacillati</taxon>
        <taxon>Bacillota</taxon>
        <taxon>Bacilli</taxon>
        <taxon>Bacillales</taxon>
        <taxon>Paenibacillaceae</taxon>
        <taxon>Paenibacillus</taxon>
    </lineage>
</organism>
<proteinExistence type="predicted"/>
<comment type="caution">
    <text evidence="1">The sequence shown here is derived from an EMBL/GenBank/DDBJ whole genome shotgun (WGS) entry which is preliminary data.</text>
</comment>
<accession>A0ACC7P410</accession>
<dbReference type="Proteomes" id="UP001631969">
    <property type="component" value="Unassembled WGS sequence"/>
</dbReference>
<gene>
    <name evidence="1" type="ORF">ACI1P1_26240</name>
</gene>
<dbReference type="EMBL" id="JBJURJ010000022">
    <property type="protein sequence ID" value="MFM9331804.1"/>
    <property type="molecule type" value="Genomic_DNA"/>
</dbReference>
<dbReference type="EC" id="2.4.-.-" evidence="1"/>
<evidence type="ECO:0000313" key="1">
    <source>
        <dbReference type="EMBL" id="MFM9331804.1"/>
    </source>
</evidence>
<protein>
    <submittedName>
        <fullName evidence="1">Glycosyltransferase family 4 protein</fullName>
        <ecNumber evidence="1">2.4.-.-</ecNumber>
    </submittedName>
</protein>
<reference evidence="1" key="1">
    <citation type="submission" date="2024-12" db="EMBL/GenBank/DDBJ databases">
        <authorList>
            <person name="Wu N."/>
        </authorList>
    </citation>
    <scope>NUCLEOTIDE SEQUENCE</scope>
    <source>
        <strain evidence="1">P15</strain>
    </source>
</reference>